<dbReference type="Proteomes" id="UP001055439">
    <property type="component" value="Chromosome 4"/>
</dbReference>
<protein>
    <submittedName>
        <fullName evidence="2">Uncharacterized protein</fullName>
    </submittedName>
</protein>
<proteinExistence type="predicted"/>
<accession>A0A9E7JUK6</accession>
<name>A0A9E7JUK6_9LILI</name>
<keyword evidence="1" id="KW-0812">Transmembrane</keyword>
<reference evidence="2" key="1">
    <citation type="submission" date="2022-05" db="EMBL/GenBank/DDBJ databases">
        <title>The Musa troglodytarum L. genome provides insights into the mechanism of non-climacteric behaviour and enrichment of carotenoids.</title>
        <authorList>
            <person name="Wang J."/>
        </authorList>
    </citation>
    <scope>NUCLEOTIDE SEQUENCE</scope>
    <source>
        <tissue evidence="2">Leaf</tissue>
    </source>
</reference>
<gene>
    <name evidence="2" type="ORF">MUK42_36475</name>
</gene>
<dbReference type="EMBL" id="CP097506">
    <property type="protein sequence ID" value="URD94952.1"/>
    <property type="molecule type" value="Genomic_DNA"/>
</dbReference>
<dbReference type="AlphaFoldDB" id="A0A9E7JUK6"/>
<feature type="transmembrane region" description="Helical" evidence="1">
    <location>
        <begin position="29"/>
        <end position="48"/>
    </location>
</feature>
<evidence type="ECO:0000256" key="1">
    <source>
        <dbReference type="SAM" id="Phobius"/>
    </source>
</evidence>
<keyword evidence="3" id="KW-1185">Reference proteome</keyword>
<keyword evidence="1" id="KW-1133">Transmembrane helix</keyword>
<organism evidence="2 3">
    <name type="scientific">Musa troglodytarum</name>
    <name type="common">fe'i banana</name>
    <dbReference type="NCBI Taxonomy" id="320322"/>
    <lineage>
        <taxon>Eukaryota</taxon>
        <taxon>Viridiplantae</taxon>
        <taxon>Streptophyta</taxon>
        <taxon>Embryophyta</taxon>
        <taxon>Tracheophyta</taxon>
        <taxon>Spermatophyta</taxon>
        <taxon>Magnoliopsida</taxon>
        <taxon>Liliopsida</taxon>
        <taxon>Zingiberales</taxon>
        <taxon>Musaceae</taxon>
        <taxon>Musa</taxon>
    </lineage>
</organism>
<sequence length="50" mass="5839">MLLCNRPWIMCRCLCCVVLHNIIARVMSFLLFICCIASGCNFFFFCWLGL</sequence>
<evidence type="ECO:0000313" key="2">
    <source>
        <dbReference type="EMBL" id="URD94952.1"/>
    </source>
</evidence>
<evidence type="ECO:0000313" key="3">
    <source>
        <dbReference type="Proteomes" id="UP001055439"/>
    </source>
</evidence>
<keyword evidence="1" id="KW-0472">Membrane</keyword>